<dbReference type="EMBL" id="BGPR01005387">
    <property type="protein sequence ID" value="GBN09717.1"/>
    <property type="molecule type" value="Genomic_DNA"/>
</dbReference>
<evidence type="ECO:0000313" key="2">
    <source>
        <dbReference type="Proteomes" id="UP000499080"/>
    </source>
</evidence>
<sequence length="203" mass="23184">MIGWKMKQSENLSGCAGNDIASAFHKIPTVLAEENDITELITWSDSCIPQNRNSIISNSVLHFLKDNPQVKSVTMKNALLGYSCIQEVVSIHSNTEKAKHKTEFYSPIGLIRILKQVNPRHPYRVIQMQPDDFKDFRGTARLLNYKIVLFINVAVLKFSRILHTVNFKTSHDKLEPENYANIKFAEPSMRDSRNRKGPQKTAI</sequence>
<dbReference type="Proteomes" id="UP000499080">
    <property type="component" value="Unassembled WGS sequence"/>
</dbReference>
<organism evidence="1 2">
    <name type="scientific">Araneus ventricosus</name>
    <name type="common">Orbweaver spider</name>
    <name type="synonym">Epeira ventricosa</name>
    <dbReference type="NCBI Taxonomy" id="182803"/>
    <lineage>
        <taxon>Eukaryota</taxon>
        <taxon>Metazoa</taxon>
        <taxon>Ecdysozoa</taxon>
        <taxon>Arthropoda</taxon>
        <taxon>Chelicerata</taxon>
        <taxon>Arachnida</taxon>
        <taxon>Araneae</taxon>
        <taxon>Araneomorphae</taxon>
        <taxon>Entelegynae</taxon>
        <taxon>Araneoidea</taxon>
        <taxon>Araneidae</taxon>
        <taxon>Araneus</taxon>
    </lineage>
</organism>
<name>A0A4Y2L7C8_ARAVE</name>
<gene>
    <name evidence="1" type="ORF">AVEN_51341_1</name>
</gene>
<evidence type="ECO:0000313" key="1">
    <source>
        <dbReference type="EMBL" id="GBN09717.1"/>
    </source>
</evidence>
<accession>A0A4Y2L7C8</accession>
<reference evidence="1 2" key="1">
    <citation type="journal article" date="2019" name="Sci. Rep.">
        <title>Orb-weaving spider Araneus ventricosus genome elucidates the spidroin gene catalogue.</title>
        <authorList>
            <person name="Kono N."/>
            <person name="Nakamura H."/>
            <person name="Ohtoshi R."/>
            <person name="Moran D.A.P."/>
            <person name="Shinohara A."/>
            <person name="Yoshida Y."/>
            <person name="Fujiwara M."/>
            <person name="Mori M."/>
            <person name="Tomita M."/>
            <person name="Arakawa K."/>
        </authorList>
    </citation>
    <scope>NUCLEOTIDE SEQUENCE [LARGE SCALE GENOMIC DNA]</scope>
</reference>
<protein>
    <submittedName>
        <fullName evidence="1">Uncharacterized protein</fullName>
    </submittedName>
</protein>
<keyword evidence="2" id="KW-1185">Reference proteome</keyword>
<comment type="caution">
    <text evidence="1">The sequence shown here is derived from an EMBL/GenBank/DDBJ whole genome shotgun (WGS) entry which is preliminary data.</text>
</comment>
<dbReference type="OrthoDB" id="6774547at2759"/>
<dbReference type="AlphaFoldDB" id="A0A4Y2L7C8"/>
<proteinExistence type="predicted"/>